<reference evidence="3" key="1">
    <citation type="submission" date="2016-03" db="EMBL/GenBank/DDBJ databases">
        <authorList>
            <person name="Guldener U."/>
        </authorList>
    </citation>
    <scope>NUCLEOTIDE SEQUENCE [LARGE SCALE GENOMIC DNA]</scope>
</reference>
<evidence type="ECO:0000313" key="3">
    <source>
        <dbReference type="Proteomes" id="UP000177625"/>
    </source>
</evidence>
<name>A0A1E1MWX3_RHYSE</name>
<evidence type="ECO:0000313" key="2">
    <source>
        <dbReference type="EMBL" id="CZT53525.1"/>
    </source>
</evidence>
<feature type="region of interest" description="Disordered" evidence="1">
    <location>
        <begin position="561"/>
        <end position="603"/>
    </location>
</feature>
<keyword evidence="3" id="KW-1185">Reference proteome</keyword>
<organism evidence="2 3">
    <name type="scientific">Rhynchosporium secalis</name>
    <name type="common">Barley scald fungus</name>
    <dbReference type="NCBI Taxonomy" id="38038"/>
    <lineage>
        <taxon>Eukaryota</taxon>
        <taxon>Fungi</taxon>
        <taxon>Dikarya</taxon>
        <taxon>Ascomycota</taxon>
        <taxon>Pezizomycotina</taxon>
        <taxon>Leotiomycetes</taxon>
        <taxon>Helotiales</taxon>
        <taxon>Ploettnerulaceae</taxon>
        <taxon>Rhynchosporium</taxon>
    </lineage>
</organism>
<dbReference type="Pfam" id="PF12520">
    <property type="entry name" value="DUF3723"/>
    <property type="match status" value="1"/>
</dbReference>
<dbReference type="Proteomes" id="UP000177625">
    <property type="component" value="Unassembled WGS sequence"/>
</dbReference>
<sequence>MFTSSPESLAAIEQRIAIDKLAKFKGAARVSIRNLEFPHPSRQIDRKAIRQLTREFDGEGCIREEQSHRIPAVIDASTLQAALEKLSLTAETFRAKADDPPFLELRSGVVAPILASNQVDECLDLDKDTKQALREGYSYSAKYTSGEVFRHMRLCHYDNDPLGVQRWRGRFSHSQDKFLEQLLKRPILVTALDSILHIQGIWREFYIGSLDVILFPKCDEVRLVNLYNIWSNLVQEIAHYINSIKALLARIFDGNMTTMMHTNPMTIESIQSRCPALSKSDYEFIEEKMGSGELCPELIDPAKRADITRNLLSCEELIPSLYTLIKDIRYLKHPANHLSRLLPASRKKSLRQRWFHIFAGTGSNDGGVTKHQRVLGPHKTVSGGVPDSFDVCYQQLWLCSYRICKYPNAYGRLQLAELAHRLGFSTPKIEFELTQDPAQIVIKNALRDVFHTLRPNEKFNFDANKADPVIATFKGYINSQETTNPKLALPSITVNGNGAPLSCRCGQSKLDDRDLVHLFLDKIHAPLPRYGRDGDEISSFYVKRSRHIAFFGAIDLTGNQEGPSNHLSSASSSLDHPQPETSRSAVEPTGCIPSVRHPSRSPDEGFGRNQVVVYKERVKEGVVRFIEKGAILGEVPFREEDVNSQAKEYADQGKKLFLEQGPYFIWHDCYEILKRTKRSAVTVTTVAESWVGKRRRGEDLPERLQPATKEAFDFPIDEDEDEEL</sequence>
<gene>
    <name evidence="2" type="ORF">RSE6_15146</name>
</gene>
<evidence type="ECO:0000256" key="1">
    <source>
        <dbReference type="SAM" id="MobiDB-lite"/>
    </source>
</evidence>
<dbReference type="AlphaFoldDB" id="A0A1E1MWX3"/>
<dbReference type="EMBL" id="FJVC01001113">
    <property type="protein sequence ID" value="CZT53525.1"/>
    <property type="molecule type" value="Genomic_DNA"/>
</dbReference>
<proteinExistence type="predicted"/>
<accession>A0A1E1MWX3</accession>
<dbReference type="InterPro" id="IPR022198">
    <property type="entry name" value="DUF3723"/>
</dbReference>
<protein>
    <submittedName>
        <fullName evidence="2">Uncharacterized protein</fullName>
    </submittedName>
</protein>